<evidence type="ECO:0000256" key="1">
    <source>
        <dbReference type="SAM" id="Phobius"/>
    </source>
</evidence>
<dbReference type="KEGG" id="sawl:NGM29_01285"/>
<dbReference type="RefSeq" id="WP_254158461.1">
    <property type="nucleotide sequence ID" value="NZ_CP100355.1"/>
</dbReference>
<protein>
    <submittedName>
        <fullName evidence="2">Uncharacterized protein</fullName>
    </submittedName>
</protein>
<dbReference type="AlphaFoldDB" id="A0A9E7NC35"/>
<proteinExistence type="predicted"/>
<keyword evidence="3" id="KW-1185">Reference proteome</keyword>
<dbReference type="GeneID" id="73288637"/>
<accession>A0A9E7NC35</accession>
<feature type="transmembrane region" description="Helical" evidence="1">
    <location>
        <begin position="7"/>
        <end position="28"/>
    </location>
</feature>
<evidence type="ECO:0000313" key="2">
    <source>
        <dbReference type="EMBL" id="UTF53947.1"/>
    </source>
</evidence>
<reference evidence="2" key="1">
    <citation type="submission" date="2022-06" db="EMBL/GenBank/DDBJ databases">
        <title>Diverse halophilic archaea isolated from saline environments.</title>
        <authorList>
            <person name="Cui H.-L."/>
        </authorList>
    </citation>
    <scope>NUCLEOTIDE SEQUENCE</scope>
    <source>
        <strain evidence="2">WLHS1</strain>
    </source>
</reference>
<gene>
    <name evidence="2" type="ORF">NGM29_01285</name>
</gene>
<feature type="transmembrane region" description="Helical" evidence="1">
    <location>
        <begin position="34"/>
        <end position="53"/>
    </location>
</feature>
<keyword evidence="1" id="KW-1133">Transmembrane helix</keyword>
<name>A0A9E7NC35_9EURY</name>
<dbReference type="EMBL" id="CP100355">
    <property type="protein sequence ID" value="UTF53947.1"/>
    <property type="molecule type" value="Genomic_DNA"/>
</dbReference>
<dbReference type="InterPro" id="IPR055955">
    <property type="entry name" value="DUF7533"/>
</dbReference>
<dbReference type="Proteomes" id="UP001056855">
    <property type="component" value="Chromosome"/>
</dbReference>
<sequence length="80" mass="8166">MGGLIDTIKLAGILVFAIPAGLAGLELALRGNTLVGGALVGLAIMLVVIDHYLTTPGDLPGMVVSRVVGKAVRDPEESEE</sequence>
<keyword evidence="1" id="KW-0472">Membrane</keyword>
<evidence type="ECO:0000313" key="3">
    <source>
        <dbReference type="Proteomes" id="UP001056855"/>
    </source>
</evidence>
<organism evidence="2 3">
    <name type="scientific">Natronosalvus rutilus</name>
    <dbReference type="NCBI Taxonomy" id="2953753"/>
    <lineage>
        <taxon>Archaea</taxon>
        <taxon>Methanobacteriati</taxon>
        <taxon>Methanobacteriota</taxon>
        <taxon>Stenosarchaea group</taxon>
        <taxon>Halobacteria</taxon>
        <taxon>Halobacteriales</taxon>
        <taxon>Natrialbaceae</taxon>
        <taxon>Natronosalvus</taxon>
    </lineage>
</organism>
<keyword evidence="1" id="KW-0812">Transmembrane</keyword>
<dbReference type="Pfam" id="PF24377">
    <property type="entry name" value="DUF7533"/>
    <property type="match status" value="1"/>
</dbReference>